<dbReference type="EMBL" id="UIDG01000631">
    <property type="protein sequence ID" value="SUS08595.1"/>
    <property type="molecule type" value="Genomic_DNA"/>
</dbReference>
<evidence type="ECO:0000256" key="1">
    <source>
        <dbReference type="SAM" id="Phobius"/>
    </source>
</evidence>
<organism evidence="2">
    <name type="scientific">metagenome</name>
    <dbReference type="NCBI Taxonomy" id="256318"/>
    <lineage>
        <taxon>unclassified sequences</taxon>
        <taxon>metagenomes</taxon>
    </lineage>
</organism>
<gene>
    <name evidence="2" type="ORF">DF3PB_770007</name>
</gene>
<reference evidence="2" key="1">
    <citation type="submission" date="2018-07" db="EMBL/GenBank/DDBJ databases">
        <authorList>
            <person name="Quirk P.G."/>
            <person name="Krulwich T.A."/>
        </authorList>
    </citation>
    <scope>NUCLEOTIDE SEQUENCE</scope>
</reference>
<feature type="transmembrane region" description="Helical" evidence="1">
    <location>
        <begin position="14"/>
        <end position="38"/>
    </location>
</feature>
<dbReference type="AlphaFoldDB" id="A0A380TJH8"/>
<keyword evidence="1" id="KW-0812">Transmembrane</keyword>
<accession>A0A380TJH8</accession>
<sequence>MEHSMFDAALNQAIFSYVLMAVIASITAIIIRGIVYVLQASQKKHAPAPATPVLVAVNPEQDEGAVVAAAIAAAVYTVLGAHRLVYIGEARRGYGWTSDVRSRHRDSHTPRV</sequence>
<keyword evidence="1" id="KW-1133">Transmembrane helix</keyword>
<evidence type="ECO:0008006" key="3">
    <source>
        <dbReference type="Google" id="ProtNLM"/>
    </source>
</evidence>
<protein>
    <recommendedName>
        <fullName evidence="3">Oxaloacetate decarboxylase, gamma chain</fullName>
    </recommendedName>
</protein>
<name>A0A380TJH8_9ZZZZ</name>
<evidence type="ECO:0000313" key="2">
    <source>
        <dbReference type="EMBL" id="SUS08595.1"/>
    </source>
</evidence>
<proteinExistence type="predicted"/>
<keyword evidence="1" id="KW-0472">Membrane</keyword>